<protein>
    <submittedName>
        <fullName evidence="1">Uncharacterized protein</fullName>
    </submittedName>
</protein>
<dbReference type="RefSeq" id="WP_341839902.1">
    <property type="nucleotide sequence ID" value="NZ_CP149792.1"/>
</dbReference>
<organism evidence="1 2">
    <name type="scientific">Chitinophaga caseinilytica</name>
    <dbReference type="NCBI Taxonomy" id="2267521"/>
    <lineage>
        <taxon>Bacteria</taxon>
        <taxon>Pseudomonadati</taxon>
        <taxon>Bacteroidota</taxon>
        <taxon>Chitinophagia</taxon>
        <taxon>Chitinophagales</taxon>
        <taxon>Chitinophagaceae</taxon>
        <taxon>Chitinophaga</taxon>
    </lineage>
</organism>
<sequence>MIEVFKTDVVSEAVARQLVAAIAEVLEGCRANFDLEDCDRILRVCRDGAEVDPQAVIGLLEKSGYHAEVLEDVIAQSITS</sequence>
<accession>A0ABZ2Z0Q9</accession>
<reference evidence="1 2" key="1">
    <citation type="submission" date="2024-03" db="EMBL/GenBank/DDBJ databases">
        <title>Chitinophaga caseinilytica sp. nov., a casein hydrolysing bacterium isolated from forest soil.</title>
        <authorList>
            <person name="Lee D.S."/>
            <person name="Han D.M."/>
            <person name="Baek J.H."/>
            <person name="Choi D.G."/>
            <person name="Jeon J.H."/>
            <person name="Jeon C.O."/>
        </authorList>
    </citation>
    <scope>NUCLEOTIDE SEQUENCE [LARGE SCALE GENOMIC DNA]</scope>
    <source>
        <strain evidence="1 2">KACC 19118</strain>
    </source>
</reference>
<name>A0ABZ2Z0Q9_9BACT</name>
<proteinExistence type="predicted"/>
<dbReference type="Proteomes" id="UP001449657">
    <property type="component" value="Chromosome"/>
</dbReference>
<gene>
    <name evidence="1" type="ORF">WJU22_19810</name>
</gene>
<dbReference type="EMBL" id="CP150096">
    <property type="protein sequence ID" value="WZN45147.1"/>
    <property type="molecule type" value="Genomic_DNA"/>
</dbReference>
<evidence type="ECO:0000313" key="1">
    <source>
        <dbReference type="EMBL" id="WZN45147.1"/>
    </source>
</evidence>
<keyword evidence="2" id="KW-1185">Reference proteome</keyword>
<evidence type="ECO:0000313" key="2">
    <source>
        <dbReference type="Proteomes" id="UP001449657"/>
    </source>
</evidence>